<name>A0A3G8JTH2_9ACTN</name>
<dbReference type="Gene3D" id="1.10.287.1060">
    <property type="entry name" value="ESAT-6-like"/>
    <property type="match status" value="1"/>
</dbReference>
<accession>A0A3G8JTH2</accession>
<dbReference type="SUPFAM" id="SSF140453">
    <property type="entry name" value="EsxAB dimer-like"/>
    <property type="match status" value="1"/>
</dbReference>
<reference evidence="2 3" key="1">
    <citation type="submission" date="2018-11" db="EMBL/GenBank/DDBJ databases">
        <title>Gordonia insulae sp. nov., isolated from an island soil.</title>
        <authorList>
            <person name="Kim Y.S."/>
            <person name="Kim S.B."/>
        </authorList>
    </citation>
    <scope>NUCLEOTIDE SEQUENCE [LARGE SCALE GENOMIC DNA]</scope>
    <source>
        <strain evidence="2 3">MMS17-SY073</strain>
    </source>
</reference>
<protein>
    <recommendedName>
        <fullName evidence="1">ESAT-6-like protein</fullName>
    </recommendedName>
</protein>
<dbReference type="NCBIfam" id="TIGR03930">
    <property type="entry name" value="WXG100_ESAT6"/>
    <property type="match status" value="1"/>
</dbReference>
<gene>
    <name evidence="2" type="ORF">D7316_05058</name>
</gene>
<evidence type="ECO:0000313" key="2">
    <source>
        <dbReference type="EMBL" id="AZG48441.1"/>
    </source>
</evidence>
<keyword evidence="3" id="KW-1185">Reference proteome</keyword>
<sequence length="108" mass="11022">MTGANSGLNLDVVAAQASSQSISGIVETMRGILRQVQSSADSGMGSWGGSAAKSYNSTQTDWSATAAKLQAALDEIEGKLTTGFKGYAEHDEDLAQTIAASTGGHLTI</sequence>
<dbReference type="OrthoDB" id="4578410at2"/>
<comment type="similarity">
    <text evidence="1">Belongs to the WXG100 family.</text>
</comment>
<dbReference type="EMBL" id="CP033972">
    <property type="protein sequence ID" value="AZG48441.1"/>
    <property type="molecule type" value="Genomic_DNA"/>
</dbReference>
<evidence type="ECO:0000256" key="1">
    <source>
        <dbReference type="RuleBase" id="RU362001"/>
    </source>
</evidence>
<dbReference type="AlphaFoldDB" id="A0A3G8JTH2"/>
<dbReference type="KEGG" id="gom:D7316_05058"/>
<dbReference type="InterPro" id="IPR010310">
    <property type="entry name" value="T7SS_ESAT-6-like"/>
</dbReference>
<organism evidence="2 3">
    <name type="scientific">Gordonia insulae</name>
    <dbReference type="NCBI Taxonomy" id="2420509"/>
    <lineage>
        <taxon>Bacteria</taxon>
        <taxon>Bacillati</taxon>
        <taxon>Actinomycetota</taxon>
        <taxon>Actinomycetes</taxon>
        <taxon>Mycobacteriales</taxon>
        <taxon>Gordoniaceae</taxon>
        <taxon>Gordonia</taxon>
    </lineage>
</organism>
<dbReference type="Proteomes" id="UP000271469">
    <property type="component" value="Chromosome"/>
</dbReference>
<dbReference type="RefSeq" id="WP_124710644.1">
    <property type="nucleotide sequence ID" value="NZ_CP033972.1"/>
</dbReference>
<proteinExistence type="inferred from homology"/>
<evidence type="ECO:0000313" key="3">
    <source>
        <dbReference type="Proteomes" id="UP000271469"/>
    </source>
</evidence>
<dbReference type="InterPro" id="IPR036689">
    <property type="entry name" value="ESAT-6-like_sf"/>
</dbReference>
<dbReference type="Pfam" id="PF06013">
    <property type="entry name" value="WXG100"/>
    <property type="match status" value="1"/>
</dbReference>